<name>A0A0C3ACF6_PILCF</name>
<reference evidence="2 3" key="1">
    <citation type="submission" date="2014-04" db="EMBL/GenBank/DDBJ databases">
        <authorList>
            <consortium name="DOE Joint Genome Institute"/>
            <person name="Kuo A."/>
            <person name="Tarkka M."/>
            <person name="Buscot F."/>
            <person name="Kohler A."/>
            <person name="Nagy L.G."/>
            <person name="Floudas D."/>
            <person name="Copeland A."/>
            <person name="Barry K.W."/>
            <person name="Cichocki N."/>
            <person name="Veneault-Fourrey C."/>
            <person name="LaButti K."/>
            <person name="Lindquist E.A."/>
            <person name="Lipzen A."/>
            <person name="Lundell T."/>
            <person name="Morin E."/>
            <person name="Murat C."/>
            <person name="Sun H."/>
            <person name="Tunlid A."/>
            <person name="Henrissat B."/>
            <person name="Grigoriev I.V."/>
            <person name="Hibbett D.S."/>
            <person name="Martin F."/>
            <person name="Nordberg H.P."/>
            <person name="Cantor M.N."/>
            <person name="Hua S.X."/>
        </authorList>
    </citation>
    <scope>NUCLEOTIDE SEQUENCE [LARGE SCALE GENOMIC DNA]</scope>
    <source>
        <strain evidence="2 3">F 1598</strain>
    </source>
</reference>
<accession>A0A0C3ACF6</accession>
<keyword evidence="3" id="KW-1185">Reference proteome</keyword>
<evidence type="ECO:0000256" key="1">
    <source>
        <dbReference type="SAM" id="MobiDB-lite"/>
    </source>
</evidence>
<evidence type="ECO:0000313" key="3">
    <source>
        <dbReference type="Proteomes" id="UP000054166"/>
    </source>
</evidence>
<dbReference type="InParanoid" id="A0A0C3ACF6"/>
<gene>
    <name evidence="2" type="ORF">PILCRDRAFT_17054</name>
</gene>
<dbReference type="Proteomes" id="UP000054166">
    <property type="component" value="Unassembled WGS sequence"/>
</dbReference>
<dbReference type="EMBL" id="KN833309">
    <property type="protein sequence ID" value="KIM71463.1"/>
    <property type="molecule type" value="Genomic_DNA"/>
</dbReference>
<proteinExistence type="predicted"/>
<organism evidence="2 3">
    <name type="scientific">Piloderma croceum (strain F 1598)</name>
    <dbReference type="NCBI Taxonomy" id="765440"/>
    <lineage>
        <taxon>Eukaryota</taxon>
        <taxon>Fungi</taxon>
        <taxon>Dikarya</taxon>
        <taxon>Basidiomycota</taxon>
        <taxon>Agaricomycotina</taxon>
        <taxon>Agaricomycetes</taxon>
        <taxon>Agaricomycetidae</taxon>
        <taxon>Atheliales</taxon>
        <taxon>Atheliaceae</taxon>
        <taxon>Piloderma</taxon>
    </lineage>
</organism>
<sequence>MLLATALPQGFSRPLLHLPRLGIYVKLSRGLLQRQASQDPGPSKRARKSSPFQDMMDRDVDIIDIISDDDIPTAGAVQKGKRKACTSNLGDIIELSD</sequence>
<protein>
    <submittedName>
        <fullName evidence="2">Uncharacterized protein</fullName>
    </submittedName>
</protein>
<dbReference type="HOGENOM" id="CLU_2347495_0_0_1"/>
<dbReference type="AlphaFoldDB" id="A0A0C3ACF6"/>
<evidence type="ECO:0000313" key="2">
    <source>
        <dbReference type="EMBL" id="KIM71463.1"/>
    </source>
</evidence>
<feature type="region of interest" description="Disordered" evidence="1">
    <location>
        <begin position="34"/>
        <end position="56"/>
    </location>
</feature>
<reference evidence="3" key="2">
    <citation type="submission" date="2015-01" db="EMBL/GenBank/DDBJ databases">
        <title>Evolutionary Origins and Diversification of the Mycorrhizal Mutualists.</title>
        <authorList>
            <consortium name="DOE Joint Genome Institute"/>
            <consortium name="Mycorrhizal Genomics Consortium"/>
            <person name="Kohler A."/>
            <person name="Kuo A."/>
            <person name="Nagy L.G."/>
            <person name="Floudas D."/>
            <person name="Copeland A."/>
            <person name="Barry K.W."/>
            <person name="Cichocki N."/>
            <person name="Veneault-Fourrey C."/>
            <person name="LaButti K."/>
            <person name="Lindquist E.A."/>
            <person name="Lipzen A."/>
            <person name="Lundell T."/>
            <person name="Morin E."/>
            <person name="Murat C."/>
            <person name="Riley R."/>
            <person name="Ohm R."/>
            <person name="Sun H."/>
            <person name="Tunlid A."/>
            <person name="Henrissat B."/>
            <person name="Grigoriev I.V."/>
            <person name="Hibbett D.S."/>
            <person name="Martin F."/>
        </authorList>
    </citation>
    <scope>NUCLEOTIDE SEQUENCE [LARGE SCALE GENOMIC DNA]</scope>
    <source>
        <strain evidence="3">F 1598</strain>
    </source>
</reference>